<dbReference type="InterPro" id="IPR006664">
    <property type="entry name" value="OMP_bac"/>
</dbReference>
<dbReference type="PRINTS" id="PR01021">
    <property type="entry name" value="OMPADOMAIN"/>
</dbReference>
<dbReference type="InterPro" id="IPR036737">
    <property type="entry name" value="OmpA-like_sf"/>
</dbReference>
<dbReference type="OrthoDB" id="9814546at2"/>
<evidence type="ECO:0000256" key="6">
    <source>
        <dbReference type="SAM" id="SignalP"/>
    </source>
</evidence>
<feature type="domain" description="OmpA-like" evidence="7">
    <location>
        <begin position="83"/>
        <end position="196"/>
    </location>
</feature>
<reference evidence="8 9" key="1">
    <citation type="submission" date="2017-11" db="EMBL/GenBank/DDBJ databases">
        <title>Draft genome sequence of Rhizobiales bacterium SY3-13.</title>
        <authorList>
            <person name="Sun C."/>
        </authorList>
    </citation>
    <scope>NUCLEOTIDE SEQUENCE [LARGE SCALE GENOMIC DNA]</scope>
    <source>
        <strain evidence="8 9">SY3-13</strain>
    </source>
</reference>
<keyword evidence="9" id="KW-1185">Reference proteome</keyword>
<dbReference type="PANTHER" id="PTHR30329">
    <property type="entry name" value="STATOR ELEMENT OF FLAGELLAR MOTOR COMPLEX"/>
    <property type="match status" value="1"/>
</dbReference>
<evidence type="ECO:0000256" key="5">
    <source>
        <dbReference type="SAM" id="MobiDB-lite"/>
    </source>
</evidence>
<keyword evidence="2 4" id="KW-0472">Membrane</keyword>
<feature type="region of interest" description="Disordered" evidence="5">
    <location>
        <begin position="174"/>
        <end position="196"/>
    </location>
</feature>
<evidence type="ECO:0000256" key="2">
    <source>
        <dbReference type="ARBA" id="ARBA00023136"/>
    </source>
</evidence>
<evidence type="ECO:0000313" key="9">
    <source>
        <dbReference type="Proteomes" id="UP000229498"/>
    </source>
</evidence>
<organism evidence="8 9">
    <name type="scientific">Minwuia thermotolerans</name>
    <dbReference type="NCBI Taxonomy" id="2056226"/>
    <lineage>
        <taxon>Bacteria</taxon>
        <taxon>Pseudomonadati</taxon>
        <taxon>Pseudomonadota</taxon>
        <taxon>Alphaproteobacteria</taxon>
        <taxon>Minwuiales</taxon>
        <taxon>Minwuiaceae</taxon>
        <taxon>Minwuia</taxon>
    </lineage>
</organism>
<feature type="chain" id="PRO_5014598605" description="OmpA-like domain-containing protein" evidence="6">
    <location>
        <begin position="21"/>
        <end position="196"/>
    </location>
</feature>
<gene>
    <name evidence="8" type="ORF">CVT23_12350</name>
</gene>
<evidence type="ECO:0000313" key="8">
    <source>
        <dbReference type="EMBL" id="PJK29384.1"/>
    </source>
</evidence>
<sequence length="196" mass="20911">MTMHRTVIALAAALLLAACATEDEIVLLADDDGSVGQIAVNPGSEEVVIADAFQRARVAKSGQATVDRTDAAAVERDYGAAIGAMPRAPKQFTLRYEFGSDVLDADSLALIPRIAAAIEEHAPADVVIVGHTDTAGEDGYNDALSLRRAEAVREQLVAAGLEAGRIEIWGRGEREPLEPGEDRRSELNRRAEVIVR</sequence>
<dbReference type="Pfam" id="PF00691">
    <property type="entry name" value="OmpA"/>
    <property type="match status" value="1"/>
</dbReference>
<evidence type="ECO:0000259" key="7">
    <source>
        <dbReference type="PROSITE" id="PS51123"/>
    </source>
</evidence>
<keyword evidence="3" id="KW-0998">Cell outer membrane</keyword>
<evidence type="ECO:0000256" key="4">
    <source>
        <dbReference type="PROSITE-ProRule" id="PRU00473"/>
    </source>
</evidence>
<feature type="signal peptide" evidence="6">
    <location>
        <begin position="1"/>
        <end position="20"/>
    </location>
</feature>
<dbReference type="EMBL" id="PHIG01000033">
    <property type="protein sequence ID" value="PJK29384.1"/>
    <property type="molecule type" value="Genomic_DNA"/>
</dbReference>
<dbReference type="Gene3D" id="3.30.1330.60">
    <property type="entry name" value="OmpA-like domain"/>
    <property type="match status" value="1"/>
</dbReference>
<dbReference type="PROSITE" id="PS51123">
    <property type="entry name" value="OMPA_2"/>
    <property type="match status" value="1"/>
</dbReference>
<accession>A0A2M9G126</accession>
<evidence type="ECO:0000256" key="3">
    <source>
        <dbReference type="ARBA" id="ARBA00023237"/>
    </source>
</evidence>
<dbReference type="PROSITE" id="PS51257">
    <property type="entry name" value="PROKAR_LIPOPROTEIN"/>
    <property type="match status" value="1"/>
</dbReference>
<evidence type="ECO:0000256" key="1">
    <source>
        <dbReference type="ARBA" id="ARBA00004442"/>
    </source>
</evidence>
<comment type="caution">
    <text evidence="8">The sequence shown here is derived from an EMBL/GenBank/DDBJ whole genome shotgun (WGS) entry which is preliminary data.</text>
</comment>
<dbReference type="InterPro" id="IPR006665">
    <property type="entry name" value="OmpA-like"/>
</dbReference>
<comment type="subcellular location">
    <subcellularLocation>
        <location evidence="1">Cell outer membrane</location>
    </subcellularLocation>
</comment>
<dbReference type="PANTHER" id="PTHR30329:SF21">
    <property type="entry name" value="LIPOPROTEIN YIAD-RELATED"/>
    <property type="match status" value="1"/>
</dbReference>
<name>A0A2M9G126_9PROT</name>
<dbReference type="GO" id="GO:0009279">
    <property type="term" value="C:cell outer membrane"/>
    <property type="evidence" value="ECO:0007669"/>
    <property type="project" value="UniProtKB-SubCell"/>
</dbReference>
<dbReference type="AlphaFoldDB" id="A0A2M9G126"/>
<dbReference type="SUPFAM" id="SSF103088">
    <property type="entry name" value="OmpA-like"/>
    <property type="match status" value="1"/>
</dbReference>
<proteinExistence type="predicted"/>
<dbReference type="Proteomes" id="UP000229498">
    <property type="component" value="Unassembled WGS sequence"/>
</dbReference>
<dbReference type="CDD" id="cd07185">
    <property type="entry name" value="OmpA_C-like"/>
    <property type="match status" value="1"/>
</dbReference>
<dbReference type="InterPro" id="IPR050330">
    <property type="entry name" value="Bact_OuterMem_StrucFunc"/>
</dbReference>
<protein>
    <recommendedName>
        <fullName evidence="7">OmpA-like domain-containing protein</fullName>
    </recommendedName>
</protein>
<keyword evidence="6" id="KW-0732">Signal</keyword>